<accession>A0AAW2Z5Z6</accession>
<keyword evidence="1" id="KW-1133">Transmembrane helix</keyword>
<dbReference type="AlphaFoldDB" id="A0AAW2Z5Z6"/>
<keyword evidence="1" id="KW-0812">Transmembrane</keyword>
<keyword evidence="1" id="KW-0472">Membrane</keyword>
<proteinExistence type="predicted"/>
<keyword evidence="3" id="KW-1185">Reference proteome</keyword>
<feature type="transmembrane region" description="Helical" evidence="1">
    <location>
        <begin position="167"/>
        <end position="185"/>
    </location>
</feature>
<reference evidence="2 3" key="1">
    <citation type="submission" date="2024-03" db="EMBL/GenBank/DDBJ databases">
        <title>The Acrasis kona genome and developmental transcriptomes reveal deep origins of eukaryotic multicellular pathways.</title>
        <authorList>
            <person name="Sheikh S."/>
            <person name="Fu C.-J."/>
            <person name="Brown M.W."/>
            <person name="Baldauf S.L."/>
        </authorList>
    </citation>
    <scope>NUCLEOTIDE SEQUENCE [LARGE SCALE GENOMIC DNA]</scope>
    <source>
        <strain evidence="2 3">ATCC MYA-3509</strain>
    </source>
</reference>
<organism evidence="2 3">
    <name type="scientific">Acrasis kona</name>
    <dbReference type="NCBI Taxonomy" id="1008807"/>
    <lineage>
        <taxon>Eukaryota</taxon>
        <taxon>Discoba</taxon>
        <taxon>Heterolobosea</taxon>
        <taxon>Tetramitia</taxon>
        <taxon>Eutetramitia</taxon>
        <taxon>Acrasidae</taxon>
        <taxon>Acrasis</taxon>
    </lineage>
</organism>
<gene>
    <name evidence="2" type="ORF">AKO1_004244</name>
</gene>
<evidence type="ECO:0000256" key="1">
    <source>
        <dbReference type="SAM" id="Phobius"/>
    </source>
</evidence>
<feature type="transmembrane region" description="Helical" evidence="1">
    <location>
        <begin position="130"/>
        <end position="155"/>
    </location>
</feature>
<dbReference type="EMBL" id="JAOPGA020001122">
    <property type="protein sequence ID" value="KAL0485237.1"/>
    <property type="molecule type" value="Genomic_DNA"/>
</dbReference>
<sequence>MNTETLRVQGSEGSVDDITPNSIANSPVVNLTTPLSPSFKKEEQEQIREVPRLIRSNTVSEADTFNRRKKKRKGFFRSLGFERLHIPLLIFCLLGSISFAVVTLCLSIVYPTFEYCFSGPCHAFNTTLDIVYTALGCTAGLILTVCSVSLVICPGALMEHPKFVKRMAFLCIFLTFWSTTMSIAASSSKRRFAIPYDRISDATLTFTSSGNATSGSAVLTFKGQLNALYYPPYSRVLMRIYATYLPYYVKVTDYPVLSTYYVYSDDSSQTSLVSDGQTTVTRIVDQLKDGRTYAIMLLPANNQTSGVDDVFRYADPIYFFDETGNKTVSVPESYVDLRILRMCTWNYDRGCT</sequence>
<evidence type="ECO:0000313" key="3">
    <source>
        <dbReference type="Proteomes" id="UP001431209"/>
    </source>
</evidence>
<protein>
    <submittedName>
        <fullName evidence="2">TNFRSF8</fullName>
    </submittedName>
</protein>
<dbReference type="Proteomes" id="UP001431209">
    <property type="component" value="Unassembled WGS sequence"/>
</dbReference>
<feature type="transmembrane region" description="Helical" evidence="1">
    <location>
        <begin position="86"/>
        <end position="110"/>
    </location>
</feature>
<evidence type="ECO:0000313" key="2">
    <source>
        <dbReference type="EMBL" id="KAL0485237.1"/>
    </source>
</evidence>
<name>A0AAW2Z5Z6_9EUKA</name>
<comment type="caution">
    <text evidence="2">The sequence shown here is derived from an EMBL/GenBank/DDBJ whole genome shotgun (WGS) entry which is preliminary data.</text>
</comment>